<feature type="signal peptide" evidence="1">
    <location>
        <begin position="1"/>
        <end position="22"/>
    </location>
</feature>
<organism evidence="2 3">
    <name type="scientific">Vitis vinifera</name>
    <name type="common">Grape</name>
    <dbReference type="NCBI Taxonomy" id="29760"/>
    <lineage>
        <taxon>Eukaryota</taxon>
        <taxon>Viridiplantae</taxon>
        <taxon>Streptophyta</taxon>
        <taxon>Embryophyta</taxon>
        <taxon>Tracheophyta</taxon>
        <taxon>Spermatophyta</taxon>
        <taxon>Magnoliopsida</taxon>
        <taxon>eudicotyledons</taxon>
        <taxon>Gunneridae</taxon>
        <taxon>Pentapetalae</taxon>
        <taxon>rosids</taxon>
        <taxon>Vitales</taxon>
        <taxon>Vitaceae</taxon>
        <taxon>Viteae</taxon>
        <taxon>Vitis</taxon>
    </lineage>
</organism>
<feature type="chain" id="PRO_5019461326" evidence="1">
    <location>
        <begin position="23"/>
        <end position="166"/>
    </location>
</feature>
<dbReference type="AlphaFoldDB" id="A0A438FI34"/>
<evidence type="ECO:0000313" key="2">
    <source>
        <dbReference type="EMBL" id="RVW59626.1"/>
    </source>
</evidence>
<name>A0A438FI34_VITVI</name>
<gene>
    <name evidence="2" type="ORF">CK203_100702</name>
</gene>
<accession>A0A438FI34</accession>
<protein>
    <submittedName>
        <fullName evidence="2">Uncharacterized protein</fullName>
    </submittedName>
</protein>
<proteinExistence type="predicted"/>
<reference evidence="2 3" key="1">
    <citation type="journal article" date="2018" name="PLoS Genet.">
        <title>Population sequencing reveals clonal diversity and ancestral inbreeding in the grapevine cultivar Chardonnay.</title>
        <authorList>
            <person name="Roach M.J."/>
            <person name="Johnson D.L."/>
            <person name="Bohlmann J."/>
            <person name="van Vuuren H.J."/>
            <person name="Jones S.J."/>
            <person name="Pretorius I.S."/>
            <person name="Schmidt S.A."/>
            <person name="Borneman A.R."/>
        </authorList>
    </citation>
    <scope>NUCLEOTIDE SEQUENCE [LARGE SCALE GENOMIC DNA]</scope>
    <source>
        <strain evidence="3">cv. Chardonnay</strain>
        <tissue evidence="2">Leaf</tissue>
    </source>
</reference>
<dbReference type="EMBL" id="QGNW01000884">
    <property type="protein sequence ID" value="RVW59626.1"/>
    <property type="molecule type" value="Genomic_DNA"/>
</dbReference>
<evidence type="ECO:0000313" key="3">
    <source>
        <dbReference type="Proteomes" id="UP000288805"/>
    </source>
</evidence>
<sequence length="166" mass="18799">MGCSLRHLILVVFVSTGGVVHLHHKMSPKERFSLSAHIVSLQFVTKLSDSSKGKDKRGHLVEWIEKLSFSRLNKLFKIDQSRRNHSVLLIKKNLRVFLAQAKTFVISLLPRLAPSTLVSGEHFMLKDLSFYEVARFADTKAIQARLDTQKKKSQERTLCQAPGSTS</sequence>
<dbReference type="Proteomes" id="UP000288805">
    <property type="component" value="Unassembled WGS sequence"/>
</dbReference>
<evidence type="ECO:0000256" key="1">
    <source>
        <dbReference type="SAM" id="SignalP"/>
    </source>
</evidence>
<keyword evidence="1" id="KW-0732">Signal</keyword>
<comment type="caution">
    <text evidence="2">The sequence shown here is derived from an EMBL/GenBank/DDBJ whole genome shotgun (WGS) entry which is preliminary data.</text>
</comment>